<comment type="subcellular location">
    <subcellularLocation>
        <location evidence="1">Membrane</location>
    </subcellularLocation>
</comment>
<dbReference type="InterPro" id="IPR046371">
    <property type="entry name" value="Bcl-2_BH1-3"/>
</dbReference>
<protein>
    <recommendedName>
        <fullName evidence="5">Bcl-2 Bcl-2 homology region 1-3 domain-containing protein</fullName>
    </recommendedName>
</protein>
<keyword evidence="4" id="KW-0472">Membrane</keyword>
<dbReference type="PANTHER" id="PTHR11256:SF50">
    <property type="entry name" value="APOPTOSIS REGULATOR CED-9"/>
    <property type="match status" value="1"/>
</dbReference>
<dbReference type="PROSITE" id="PS50062">
    <property type="entry name" value="BCL2_FAMILY"/>
    <property type="match status" value="1"/>
</dbReference>
<dbReference type="InterPro" id="IPR036834">
    <property type="entry name" value="Bcl-2-like_sf"/>
</dbReference>
<dbReference type="SMART" id="SM00337">
    <property type="entry name" value="BCL"/>
    <property type="match status" value="1"/>
</dbReference>
<sequence length="186" mass="20840">MMPMGHENLLQSFQEIVRDYVGYKLRQRNIFLPGYHVDSTSPAARHLRRVADELIEENRQLFETMCDQLHLTPASTYATFVGIADEIFQTGTNWGRIVAFLAFGATLVVYCASREDLAQLIENIVEWISLYMNQNLGPWINSNGGWDGFIDFFTTDEGPSDNNASGWRVAAVAGLGLGALLMLACR</sequence>
<reference evidence="6 7" key="1">
    <citation type="submission" date="2022-05" db="EMBL/GenBank/DDBJ databases">
        <authorList>
            <consortium name="Genoscope - CEA"/>
            <person name="William W."/>
        </authorList>
    </citation>
    <scope>NUCLEOTIDE SEQUENCE [LARGE SCALE GENOMIC DNA]</scope>
</reference>
<evidence type="ECO:0000313" key="6">
    <source>
        <dbReference type="EMBL" id="CAH3016442.1"/>
    </source>
</evidence>
<dbReference type="PROSITE" id="PS01258">
    <property type="entry name" value="BH2"/>
    <property type="match status" value="1"/>
</dbReference>
<dbReference type="PANTHER" id="PTHR11256">
    <property type="entry name" value="BCL-2 RELATED"/>
    <property type="match status" value="1"/>
</dbReference>
<evidence type="ECO:0000256" key="1">
    <source>
        <dbReference type="ARBA" id="ARBA00004370"/>
    </source>
</evidence>
<dbReference type="InterPro" id="IPR020726">
    <property type="entry name" value="Bcl2_BH2_motif_CS"/>
</dbReference>
<keyword evidence="3" id="KW-0053">Apoptosis</keyword>
<dbReference type="InterPro" id="IPR003093">
    <property type="entry name" value="Bcl2_BH4"/>
</dbReference>
<dbReference type="InterPro" id="IPR002475">
    <property type="entry name" value="Bcl2-like"/>
</dbReference>
<evidence type="ECO:0000256" key="4">
    <source>
        <dbReference type="ARBA" id="ARBA00023136"/>
    </source>
</evidence>
<proteinExistence type="inferred from homology"/>
<evidence type="ECO:0000313" key="7">
    <source>
        <dbReference type="Proteomes" id="UP001159427"/>
    </source>
</evidence>
<keyword evidence="7" id="KW-1185">Reference proteome</keyword>
<name>A0ABN8LQT3_9CNID</name>
<dbReference type="CDD" id="cd06845">
    <property type="entry name" value="Bcl-2_like"/>
    <property type="match status" value="1"/>
</dbReference>
<dbReference type="Gene3D" id="1.10.437.10">
    <property type="entry name" value="Blc2-like"/>
    <property type="match status" value="1"/>
</dbReference>
<dbReference type="EMBL" id="CALNXI010000041">
    <property type="protein sequence ID" value="CAH3016442.1"/>
    <property type="molecule type" value="Genomic_DNA"/>
</dbReference>
<dbReference type="PRINTS" id="PR01862">
    <property type="entry name" value="BCL2FAMILY"/>
</dbReference>
<organism evidence="6 7">
    <name type="scientific">Porites evermanni</name>
    <dbReference type="NCBI Taxonomy" id="104178"/>
    <lineage>
        <taxon>Eukaryota</taxon>
        <taxon>Metazoa</taxon>
        <taxon>Cnidaria</taxon>
        <taxon>Anthozoa</taxon>
        <taxon>Hexacorallia</taxon>
        <taxon>Scleractinia</taxon>
        <taxon>Fungiina</taxon>
        <taxon>Poritidae</taxon>
        <taxon>Porites</taxon>
    </lineage>
</organism>
<evidence type="ECO:0000259" key="5">
    <source>
        <dbReference type="SMART" id="SM00337"/>
    </source>
</evidence>
<evidence type="ECO:0000256" key="2">
    <source>
        <dbReference type="ARBA" id="ARBA00009458"/>
    </source>
</evidence>
<evidence type="ECO:0000256" key="3">
    <source>
        <dbReference type="ARBA" id="ARBA00022703"/>
    </source>
</evidence>
<feature type="domain" description="Bcl-2 Bcl-2 homology region 1-3" evidence="5">
    <location>
        <begin position="47"/>
        <end position="146"/>
    </location>
</feature>
<dbReference type="Proteomes" id="UP001159427">
    <property type="component" value="Unassembled WGS sequence"/>
</dbReference>
<gene>
    <name evidence="6" type="ORF">PEVE_00029340</name>
</gene>
<dbReference type="SUPFAM" id="SSF56854">
    <property type="entry name" value="Bcl-2 inhibitors of programmed cell death"/>
    <property type="match status" value="1"/>
</dbReference>
<comment type="caution">
    <text evidence="6">The sequence shown here is derived from an EMBL/GenBank/DDBJ whole genome shotgun (WGS) entry which is preliminary data.</text>
</comment>
<dbReference type="InterPro" id="IPR026298">
    <property type="entry name" value="Bcl-2_fam"/>
</dbReference>
<comment type="similarity">
    <text evidence="2">Belongs to the Bcl-2 family.</text>
</comment>
<dbReference type="Pfam" id="PF00452">
    <property type="entry name" value="Bcl-2"/>
    <property type="match status" value="1"/>
</dbReference>
<dbReference type="Pfam" id="PF02180">
    <property type="entry name" value="BH4"/>
    <property type="match status" value="1"/>
</dbReference>
<accession>A0ABN8LQT3</accession>